<evidence type="ECO:0000256" key="2">
    <source>
        <dbReference type="ARBA" id="ARBA00022630"/>
    </source>
</evidence>
<sequence>MAIPGFAEEEAKANRQILLHKEVHPAEMELDRHKKHGLHLFRPGWETYEQSTLPPLCQQIVDLSTSCSEISVLEIGPGPESVLTYLPGSLRQRITKYTAFEPNSLFSEQLGEWLSTDEGAPFPSSKAMVVHQKPFGPDTRIDGRCNVILFCHSFLVYHQSACVPDGVVRIKDDDSALDKFAPFIAGCALQDKDEHENVQTEWRKVCHAVGRRDEQRPRQLIFNSPEVMMTFTRYSTSLSELAGQMPLVAGNYKVKNKEAQSRNPAAVVKPTSTAQVQLCAHWALKNKVGLTVVGGGHSAHCRWPNVVLVDMGAFDQIHIVDDDTRAEGLEMLVVSGAGCKTGDIIRQAMAAGLTVPLGARPSVGAGIGYRVALDIWRDYMDWDVMPSVLYVGDVPNQLRPSDAIRPEDEDDLLWAFKGAGTNFGIVISAIFPAFPAQLFSVHVCVIPLRDKRHARQVLGDFDVLIAMQPSRDSSADAYLYCDDGQEFEDSE</sequence>
<dbReference type="GO" id="GO:0016491">
    <property type="term" value="F:oxidoreductase activity"/>
    <property type="evidence" value="ECO:0007669"/>
    <property type="project" value="UniProtKB-KW"/>
</dbReference>
<protein>
    <recommendedName>
        <fullName evidence="5">FAD-binding PCMH-type domain-containing protein</fullName>
    </recommendedName>
</protein>
<proteinExistence type="inferred from homology"/>
<evidence type="ECO:0000256" key="3">
    <source>
        <dbReference type="ARBA" id="ARBA00022827"/>
    </source>
</evidence>
<organism evidence="6 7">
    <name type="scientific">Fusarium tricinctum</name>
    <dbReference type="NCBI Taxonomy" id="61284"/>
    <lineage>
        <taxon>Eukaryota</taxon>
        <taxon>Fungi</taxon>
        <taxon>Dikarya</taxon>
        <taxon>Ascomycota</taxon>
        <taxon>Pezizomycotina</taxon>
        <taxon>Sordariomycetes</taxon>
        <taxon>Hypocreomycetidae</taxon>
        <taxon>Hypocreales</taxon>
        <taxon>Nectriaceae</taxon>
        <taxon>Fusarium</taxon>
        <taxon>Fusarium tricinctum species complex</taxon>
    </lineage>
</organism>
<dbReference type="InterPro" id="IPR050416">
    <property type="entry name" value="FAD-linked_Oxidoreductase"/>
</dbReference>
<dbReference type="Gene3D" id="3.40.50.150">
    <property type="entry name" value="Vaccinia Virus protein VP39"/>
    <property type="match status" value="1"/>
</dbReference>
<dbReference type="InterPro" id="IPR029063">
    <property type="entry name" value="SAM-dependent_MTases_sf"/>
</dbReference>
<feature type="domain" description="FAD-binding PCMH-type" evidence="5">
    <location>
        <begin position="260"/>
        <end position="436"/>
    </location>
</feature>
<keyword evidence="3" id="KW-0274">FAD</keyword>
<accession>A0A8K0W6M7</accession>
<dbReference type="AlphaFoldDB" id="A0A8K0W6M7"/>
<evidence type="ECO:0000256" key="1">
    <source>
        <dbReference type="ARBA" id="ARBA00005466"/>
    </source>
</evidence>
<evidence type="ECO:0000259" key="5">
    <source>
        <dbReference type="PROSITE" id="PS51387"/>
    </source>
</evidence>
<keyword evidence="4" id="KW-0560">Oxidoreductase</keyword>
<dbReference type="Proteomes" id="UP000813427">
    <property type="component" value="Unassembled WGS sequence"/>
</dbReference>
<dbReference type="OrthoDB" id="363185at2759"/>
<dbReference type="PANTHER" id="PTHR42973:SF25">
    <property type="entry name" value="PHOSPHOMEVALONATE KINASE"/>
    <property type="match status" value="1"/>
</dbReference>
<dbReference type="Gene3D" id="3.30.465.10">
    <property type="match status" value="2"/>
</dbReference>
<dbReference type="InterPro" id="IPR006094">
    <property type="entry name" value="Oxid_FAD_bind_N"/>
</dbReference>
<dbReference type="InterPro" id="IPR016166">
    <property type="entry name" value="FAD-bd_PCMH"/>
</dbReference>
<gene>
    <name evidence="6" type="ORF">BKA59DRAFT_460842</name>
</gene>
<dbReference type="EMBL" id="JAGPXF010000008">
    <property type="protein sequence ID" value="KAH7233386.1"/>
    <property type="molecule type" value="Genomic_DNA"/>
</dbReference>
<dbReference type="GO" id="GO:0071949">
    <property type="term" value="F:FAD binding"/>
    <property type="evidence" value="ECO:0007669"/>
    <property type="project" value="InterPro"/>
</dbReference>
<reference evidence="6" key="1">
    <citation type="journal article" date="2021" name="Nat. Commun.">
        <title>Genetic determinants of endophytism in the Arabidopsis root mycobiome.</title>
        <authorList>
            <person name="Mesny F."/>
            <person name="Miyauchi S."/>
            <person name="Thiergart T."/>
            <person name="Pickel B."/>
            <person name="Atanasova L."/>
            <person name="Karlsson M."/>
            <person name="Huettel B."/>
            <person name="Barry K.W."/>
            <person name="Haridas S."/>
            <person name="Chen C."/>
            <person name="Bauer D."/>
            <person name="Andreopoulos W."/>
            <person name="Pangilinan J."/>
            <person name="LaButti K."/>
            <person name="Riley R."/>
            <person name="Lipzen A."/>
            <person name="Clum A."/>
            <person name="Drula E."/>
            <person name="Henrissat B."/>
            <person name="Kohler A."/>
            <person name="Grigoriev I.V."/>
            <person name="Martin F.M."/>
            <person name="Hacquard S."/>
        </authorList>
    </citation>
    <scope>NUCLEOTIDE SEQUENCE</scope>
    <source>
        <strain evidence="6">MPI-SDFR-AT-0068</strain>
    </source>
</reference>
<comment type="similarity">
    <text evidence="1">Belongs to the oxygen-dependent FAD-linked oxidoreductase family.</text>
</comment>
<evidence type="ECO:0000256" key="4">
    <source>
        <dbReference type="ARBA" id="ARBA00023002"/>
    </source>
</evidence>
<dbReference type="SUPFAM" id="SSF56176">
    <property type="entry name" value="FAD-binding/transporter-associated domain-like"/>
    <property type="match status" value="1"/>
</dbReference>
<comment type="caution">
    <text evidence="6">The sequence shown here is derived from an EMBL/GenBank/DDBJ whole genome shotgun (WGS) entry which is preliminary data.</text>
</comment>
<dbReference type="Gene3D" id="3.40.462.20">
    <property type="match status" value="1"/>
</dbReference>
<dbReference type="InterPro" id="IPR016169">
    <property type="entry name" value="FAD-bd_PCMH_sub2"/>
</dbReference>
<dbReference type="Pfam" id="PF01565">
    <property type="entry name" value="FAD_binding_4"/>
    <property type="match status" value="1"/>
</dbReference>
<keyword evidence="2" id="KW-0285">Flavoprotein</keyword>
<evidence type="ECO:0000313" key="7">
    <source>
        <dbReference type="Proteomes" id="UP000813427"/>
    </source>
</evidence>
<dbReference type="PANTHER" id="PTHR42973">
    <property type="entry name" value="BINDING OXIDOREDUCTASE, PUTATIVE (AFU_ORTHOLOGUE AFUA_1G17690)-RELATED"/>
    <property type="match status" value="1"/>
</dbReference>
<dbReference type="PROSITE" id="PS51387">
    <property type="entry name" value="FAD_PCMH"/>
    <property type="match status" value="1"/>
</dbReference>
<evidence type="ECO:0000313" key="6">
    <source>
        <dbReference type="EMBL" id="KAH7233386.1"/>
    </source>
</evidence>
<keyword evidence="7" id="KW-1185">Reference proteome</keyword>
<name>A0A8K0W6M7_9HYPO</name>
<dbReference type="InterPro" id="IPR036318">
    <property type="entry name" value="FAD-bd_PCMH-like_sf"/>
</dbReference>